<dbReference type="Pfam" id="PF00593">
    <property type="entry name" value="TonB_dep_Rec_b-barrel"/>
    <property type="match status" value="1"/>
</dbReference>
<dbReference type="SUPFAM" id="SSF56935">
    <property type="entry name" value="Porins"/>
    <property type="match status" value="1"/>
</dbReference>
<dbReference type="InterPro" id="IPR012910">
    <property type="entry name" value="Plug_dom"/>
</dbReference>
<dbReference type="Gene3D" id="2.40.170.20">
    <property type="entry name" value="TonB-dependent receptor, beta-barrel domain"/>
    <property type="match status" value="1"/>
</dbReference>
<organism evidence="9 10">
    <name type="scientific">Sphingomonas populi</name>
    <dbReference type="NCBI Taxonomy" id="2484750"/>
    <lineage>
        <taxon>Bacteria</taxon>
        <taxon>Pseudomonadati</taxon>
        <taxon>Pseudomonadota</taxon>
        <taxon>Alphaproteobacteria</taxon>
        <taxon>Sphingomonadales</taxon>
        <taxon>Sphingomonadaceae</taxon>
        <taxon>Sphingomonas</taxon>
    </lineage>
</organism>
<feature type="region of interest" description="Disordered" evidence="5">
    <location>
        <begin position="103"/>
        <end position="137"/>
    </location>
</feature>
<evidence type="ECO:0000259" key="7">
    <source>
        <dbReference type="Pfam" id="PF00593"/>
    </source>
</evidence>
<dbReference type="InterPro" id="IPR000531">
    <property type="entry name" value="Beta-barrel_TonB"/>
</dbReference>
<evidence type="ECO:0000313" key="10">
    <source>
        <dbReference type="Proteomes" id="UP000292085"/>
    </source>
</evidence>
<keyword evidence="4" id="KW-0798">TonB box</keyword>
<keyword evidence="6" id="KW-0732">Signal</keyword>
<proteinExistence type="inferred from homology"/>
<feature type="domain" description="TonB-dependent receptor plug" evidence="8">
    <location>
        <begin position="161"/>
        <end position="265"/>
    </location>
</feature>
<dbReference type="Pfam" id="PF07715">
    <property type="entry name" value="Plug"/>
    <property type="match status" value="1"/>
</dbReference>
<evidence type="ECO:0000256" key="4">
    <source>
        <dbReference type="RuleBase" id="RU003357"/>
    </source>
</evidence>
<comment type="similarity">
    <text evidence="4">Belongs to the TonB-dependent receptor family.</text>
</comment>
<dbReference type="Proteomes" id="UP000292085">
    <property type="component" value="Unassembled WGS sequence"/>
</dbReference>
<keyword evidence="2 4" id="KW-0472">Membrane</keyword>
<keyword evidence="9" id="KW-0675">Receptor</keyword>
<dbReference type="RefSeq" id="WP_130155673.1">
    <property type="nucleotide sequence ID" value="NZ_SGIS01000006.1"/>
</dbReference>
<dbReference type="AlphaFoldDB" id="A0A4Q6Y7D6"/>
<evidence type="ECO:0000313" key="9">
    <source>
        <dbReference type="EMBL" id="RZF65429.1"/>
    </source>
</evidence>
<keyword evidence="3" id="KW-0998">Cell outer membrane</keyword>
<dbReference type="EMBL" id="SGIS01000006">
    <property type="protein sequence ID" value="RZF65429.1"/>
    <property type="molecule type" value="Genomic_DNA"/>
</dbReference>
<comment type="caution">
    <text evidence="9">The sequence shown here is derived from an EMBL/GenBank/DDBJ whole genome shotgun (WGS) entry which is preliminary data.</text>
</comment>
<reference evidence="9 10" key="1">
    <citation type="submission" date="2019-02" db="EMBL/GenBank/DDBJ databases">
        <authorList>
            <person name="Li Y."/>
        </authorList>
    </citation>
    <scope>NUCLEOTIDE SEQUENCE [LARGE SCALE GENOMIC DNA]</scope>
    <source>
        <strain evidence="9 10">3-7</strain>
    </source>
</reference>
<dbReference type="InterPro" id="IPR036942">
    <property type="entry name" value="Beta-barrel_TonB_sf"/>
</dbReference>
<gene>
    <name evidence="9" type="ORF">EWE75_05530</name>
</gene>
<dbReference type="Gene3D" id="3.55.50.30">
    <property type="match status" value="1"/>
</dbReference>
<dbReference type="Gene3D" id="2.170.130.10">
    <property type="entry name" value="TonB-dependent receptor, plug domain"/>
    <property type="match status" value="1"/>
</dbReference>
<evidence type="ECO:0000259" key="8">
    <source>
        <dbReference type="Pfam" id="PF07715"/>
    </source>
</evidence>
<feature type="domain" description="TonB-dependent receptor-like beta-barrel" evidence="7">
    <location>
        <begin position="571"/>
        <end position="1036"/>
    </location>
</feature>
<accession>A0A4Q6Y7D6</accession>
<name>A0A4Q6Y7D6_9SPHN</name>
<dbReference type="PANTHER" id="PTHR40980">
    <property type="entry name" value="PLUG DOMAIN-CONTAINING PROTEIN"/>
    <property type="match status" value="1"/>
</dbReference>
<protein>
    <submittedName>
        <fullName evidence="9">TonB-dependent receptor</fullName>
    </submittedName>
</protein>
<evidence type="ECO:0000256" key="6">
    <source>
        <dbReference type="SAM" id="SignalP"/>
    </source>
</evidence>
<evidence type="ECO:0000256" key="3">
    <source>
        <dbReference type="ARBA" id="ARBA00023237"/>
    </source>
</evidence>
<evidence type="ECO:0000256" key="5">
    <source>
        <dbReference type="SAM" id="MobiDB-lite"/>
    </source>
</evidence>
<dbReference type="PANTHER" id="PTHR40980:SF3">
    <property type="entry name" value="TONB-DEPENDENT RECEPTOR-LIKE BETA-BARREL DOMAIN-CONTAINING PROTEIN"/>
    <property type="match status" value="1"/>
</dbReference>
<feature type="chain" id="PRO_5020558928" evidence="6">
    <location>
        <begin position="25"/>
        <end position="1069"/>
    </location>
</feature>
<feature type="signal peptide" evidence="6">
    <location>
        <begin position="1"/>
        <end position="24"/>
    </location>
</feature>
<dbReference type="OrthoDB" id="8728606at2"/>
<evidence type="ECO:0000256" key="1">
    <source>
        <dbReference type="ARBA" id="ARBA00004442"/>
    </source>
</evidence>
<dbReference type="InterPro" id="IPR010104">
    <property type="entry name" value="TonB_rcpt_bac"/>
</dbReference>
<dbReference type="GO" id="GO:0009279">
    <property type="term" value="C:cell outer membrane"/>
    <property type="evidence" value="ECO:0007669"/>
    <property type="project" value="UniProtKB-SubCell"/>
</dbReference>
<dbReference type="InterPro" id="IPR037066">
    <property type="entry name" value="Plug_dom_sf"/>
</dbReference>
<keyword evidence="10" id="KW-1185">Reference proteome</keyword>
<evidence type="ECO:0000256" key="2">
    <source>
        <dbReference type="ARBA" id="ARBA00023136"/>
    </source>
</evidence>
<dbReference type="NCBIfam" id="TIGR01782">
    <property type="entry name" value="TonB-Xanth-Caul"/>
    <property type="match status" value="1"/>
</dbReference>
<sequence length="1069" mass="114547">MTLKLLCGTTALTCFVSTATPALAQTRAFDVPAQPIAPGLIQIGKQADVQILVARDVSANKRGNAVHGAMTVPVAIERFTRGAGLITRQTGEHTYTVLAPKTGSIRQEVPSPAPVSVGKATSDARPQSPPTANEPEAVETAAADIVVTGFRQSYIDALKMKRDTIGISDSISSDGLGRFPDLNVGEALQRIPGVQINREAASRDATINLRGLPGTYARYTINGQAFADPVLDGATPLGAFNADVFSAIAVRKTISATDQAGGLSGIVDLQVQPALSRKDGGFFKLAGEYDTLGKYATPSGTIGYNKHLSSDFAVFGVVAYKKEQFRRDSIFFNAYSPLSPATTPGFASFADYYAPFNSNGTCTSGRVCAANGTGAKGTTGVLYASDQRQAIRFNKGSLLTAAGGAEWKPTNELRFGVTGFYTRRNLESSSTNLLELDMRSARAIISPNTPVAVQGDGNAYVQGFNYSNIQINDSVRSQPLVEQMWDIIGTAEWKNDVWRVSGTLTDSRGENNAVETQIDVRNLPTAAGNGTGGVFNSGGANIGDYQLTLNRDPAVIVPSGPFTWTAGNQPTQVAANGDQIVVAGSSAYGLNRVWAAQGEIERKFDLPILSGITIGARYQQDRYTSRGYRTSAKGVQTQNIDGKFLTDNPSASSFFGGSGGSYLSKWPQLDYDYIVSRLQPVTTATGDVVTPTGWINDPTNSAYSLYNFQARRNIFAAYAQAQLGFEVAGVPVKGYAGVHYEQTRQMINALSQQVTSGGATAFVPTQFRQEYHDFLPSAFLSANLTPKLVLRAGYNKAFVRPVFRTLTPTTTVSPNSTGYAIQYGGSDLKPYYASSEDASIEWYNRPGGVISLALYRKVITNLIAPENRQDKLCPSDASALGLGQLTTVGTTCFSNLLVAGNPAIITASGNYNQPNPITVTGVEFTIQQDFNFLPGLLKNLGGQVNYSYTSISGTNSNGSKAILPGVSKNNVNVIGYYESKNVGVRVVYTWRDQYSLTGANSFTGGNSFVATRGQIDSSLSFKFNEQYSLSLDAFNLNDAKRIQYQVVEGIPRQVDYDGRTFTLSFHGTF</sequence>
<comment type="subcellular location">
    <subcellularLocation>
        <location evidence="1 4">Cell outer membrane</location>
    </subcellularLocation>
</comment>